<organism evidence="2 3">
    <name type="scientific">Aspergillus indologenus CBS 114.80</name>
    <dbReference type="NCBI Taxonomy" id="1450541"/>
    <lineage>
        <taxon>Eukaryota</taxon>
        <taxon>Fungi</taxon>
        <taxon>Dikarya</taxon>
        <taxon>Ascomycota</taxon>
        <taxon>Pezizomycotina</taxon>
        <taxon>Eurotiomycetes</taxon>
        <taxon>Eurotiomycetidae</taxon>
        <taxon>Eurotiales</taxon>
        <taxon>Aspergillaceae</taxon>
        <taxon>Aspergillus</taxon>
        <taxon>Aspergillus subgen. Circumdati</taxon>
    </lineage>
</organism>
<reference evidence="2 3" key="1">
    <citation type="submission" date="2018-02" db="EMBL/GenBank/DDBJ databases">
        <title>The genomes of Aspergillus section Nigri reveals drivers in fungal speciation.</title>
        <authorList>
            <consortium name="DOE Joint Genome Institute"/>
            <person name="Vesth T.C."/>
            <person name="Nybo J."/>
            <person name="Theobald S."/>
            <person name="Brandl J."/>
            <person name="Frisvad J.C."/>
            <person name="Nielsen K.F."/>
            <person name="Lyhne E.K."/>
            <person name="Kogle M.E."/>
            <person name="Kuo A."/>
            <person name="Riley R."/>
            <person name="Clum A."/>
            <person name="Nolan M."/>
            <person name="Lipzen A."/>
            <person name="Salamov A."/>
            <person name="Henrissat B."/>
            <person name="Wiebenga A."/>
            <person name="De vries R.P."/>
            <person name="Grigoriev I.V."/>
            <person name="Mortensen U.H."/>
            <person name="Andersen M.R."/>
            <person name="Baker S.E."/>
        </authorList>
    </citation>
    <scope>NUCLEOTIDE SEQUENCE [LARGE SCALE GENOMIC DNA]</scope>
    <source>
        <strain evidence="2 3">CBS 114.80</strain>
    </source>
</reference>
<feature type="compositionally biased region" description="Polar residues" evidence="1">
    <location>
        <begin position="1"/>
        <end position="24"/>
    </location>
</feature>
<dbReference type="Proteomes" id="UP000248817">
    <property type="component" value="Unassembled WGS sequence"/>
</dbReference>
<feature type="region of interest" description="Disordered" evidence="1">
    <location>
        <begin position="528"/>
        <end position="623"/>
    </location>
</feature>
<evidence type="ECO:0000313" key="3">
    <source>
        <dbReference type="Proteomes" id="UP000248817"/>
    </source>
</evidence>
<evidence type="ECO:0000313" key="2">
    <source>
        <dbReference type="EMBL" id="PYI36355.1"/>
    </source>
</evidence>
<feature type="compositionally biased region" description="Basic and acidic residues" evidence="1">
    <location>
        <begin position="194"/>
        <end position="209"/>
    </location>
</feature>
<gene>
    <name evidence="2" type="ORF">BP00DRAFT_421708</name>
</gene>
<feature type="compositionally biased region" description="Low complexity" evidence="1">
    <location>
        <begin position="341"/>
        <end position="355"/>
    </location>
</feature>
<feature type="compositionally biased region" description="Acidic residues" evidence="1">
    <location>
        <begin position="408"/>
        <end position="421"/>
    </location>
</feature>
<feature type="compositionally biased region" description="Low complexity" evidence="1">
    <location>
        <begin position="143"/>
        <end position="154"/>
    </location>
</feature>
<proteinExistence type="predicted"/>
<evidence type="ECO:0000256" key="1">
    <source>
        <dbReference type="SAM" id="MobiDB-lite"/>
    </source>
</evidence>
<protein>
    <submittedName>
        <fullName evidence="2">Uncharacterized protein</fullName>
    </submittedName>
</protein>
<dbReference type="EMBL" id="KZ825465">
    <property type="protein sequence ID" value="PYI36355.1"/>
    <property type="molecule type" value="Genomic_DNA"/>
</dbReference>
<accession>A0A2V5II38</accession>
<feature type="compositionally biased region" description="Basic and acidic residues" evidence="1">
    <location>
        <begin position="253"/>
        <end position="270"/>
    </location>
</feature>
<name>A0A2V5II38_9EURO</name>
<dbReference type="AlphaFoldDB" id="A0A2V5II38"/>
<feature type="compositionally biased region" description="Polar residues" evidence="1">
    <location>
        <begin position="65"/>
        <end position="78"/>
    </location>
</feature>
<keyword evidence="3" id="KW-1185">Reference proteome</keyword>
<sequence>MNQGEKNTVSTAQTSHRPSFQTPDRPSAGARRSTSIANAAKGQSWCDPPASSSFSARSSSKRTHVPSTLDQTTLTQIDFVTPTPPPARSDESLQYLNEKQPQPGRKADHEVIELDDDSNNDDDYRPPSSRQPRRARGVRFEQGPSGTSTGPSKSSRPREVDSKSKRRKSGGGVKGNKLDKDAKKGNKTLTQMDYVRRYLKIEPDDEVKLEYTYTTPKKNDRKQANRQAAGTLAPQSDHFSDQEASSGGKKRKLDITADTKVKSENEKENYPLDPGSVTPRAKRELEIPSSQSPESSGIAFITSSQFRTATHSSYKRDAVDTAGQCIKQESPLLQRIKEASHSPPSEIPESNESQPAALVPDSPLPRNSVSDQGSIALFSEHVKSEESHEQHRISEHVPNTQRTVVYETDAETDYGDLEDDLPNPIESPQQRKVPHYDPGAANLEHEDATEESSQALPPIAPSEMEEESEQLHPDDNLTSDASSIYYQRIQPATQFPLGPVPNLNTQRLAELFPDECNDESIATMSLTEPSTKTPKRMTVASETQSLDSETRIDSDQTLTELVPESSPIVRHDDGGSVNFRTPAHRLASRDIVQVESSQPADRHRNRSQNQDDSGPRGLIRRSDLLTSSVMESIPLPVFLMDSQDTVGEPYSSPKGS</sequence>
<feature type="region of interest" description="Disordered" evidence="1">
    <location>
        <begin position="1"/>
        <end position="479"/>
    </location>
</feature>
<feature type="compositionally biased region" description="Basic and acidic residues" evidence="1">
    <location>
        <begin position="380"/>
        <end position="395"/>
    </location>
</feature>
<feature type="compositionally biased region" description="Polar residues" evidence="1">
    <location>
        <begin position="288"/>
        <end position="312"/>
    </location>
</feature>